<dbReference type="PATRIC" id="fig|217031.4.peg.2433"/>
<gene>
    <name evidence="1" type="ORF">ACA29_07350</name>
</gene>
<protein>
    <submittedName>
        <fullName evidence="1">Uncharacterized protein</fullName>
    </submittedName>
</protein>
<reference evidence="1 2" key="1">
    <citation type="submission" date="2015-06" db="EMBL/GenBank/DDBJ databases">
        <title>Genome sequencing project of Bacillus galactosidilyticus PL133.</title>
        <authorList>
            <person name="Gaiero J."/>
            <person name="Nicol R."/>
            <person name="Habash M."/>
        </authorList>
    </citation>
    <scope>NUCLEOTIDE SEQUENCE [LARGE SCALE GENOMIC DNA]</scope>
    <source>
        <strain evidence="1 2">PL133</strain>
    </source>
</reference>
<dbReference type="AlphaFoldDB" id="A0A0Q9YBY4"/>
<name>A0A0Q9YBY4_9BACI</name>
<dbReference type="Proteomes" id="UP000053881">
    <property type="component" value="Unassembled WGS sequence"/>
</dbReference>
<proteinExistence type="predicted"/>
<evidence type="ECO:0000313" key="2">
    <source>
        <dbReference type="Proteomes" id="UP000053881"/>
    </source>
</evidence>
<dbReference type="EMBL" id="LGPB01000068">
    <property type="protein sequence ID" value="KRG14103.1"/>
    <property type="molecule type" value="Genomic_DNA"/>
</dbReference>
<comment type="caution">
    <text evidence="1">The sequence shown here is derived from an EMBL/GenBank/DDBJ whole genome shotgun (WGS) entry which is preliminary data.</text>
</comment>
<accession>A0A0Q9YBY4</accession>
<evidence type="ECO:0000313" key="1">
    <source>
        <dbReference type="EMBL" id="KRG14103.1"/>
    </source>
</evidence>
<organism evidence="1 2">
    <name type="scientific">Lederbergia galactosidilytica</name>
    <dbReference type="NCBI Taxonomy" id="217031"/>
    <lineage>
        <taxon>Bacteria</taxon>
        <taxon>Bacillati</taxon>
        <taxon>Bacillota</taxon>
        <taxon>Bacilli</taxon>
        <taxon>Bacillales</taxon>
        <taxon>Bacillaceae</taxon>
        <taxon>Lederbergia</taxon>
    </lineage>
</organism>
<sequence length="64" mass="7764">MNNMPLHDLIVRFKMELYRLHYSEGSIKYYRMMWKHISNFFENEGAEYGLSHTLNGLITQPHLF</sequence>